<evidence type="ECO:0000259" key="3">
    <source>
        <dbReference type="Pfam" id="PF00534"/>
    </source>
</evidence>
<evidence type="ECO:0000259" key="4">
    <source>
        <dbReference type="Pfam" id="PF13439"/>
    </source>
</evidence>
<keyword evidence="1" id="KW-0328">Glycosyltransferase</keyword>
<organism evidence="5 6">
    <name type="scientific">Ideonella azotifigens</name>
    <dbReference type="NCBI Taxonomy" id="513160"/>
    <lineage>
        <taxon>Bacteria</taxon>
        <taxon>Pseudomonadati</taxon>
        <taxon>Pseudomonadota</taxon>
        <taxon>Betaproteobacteria</taxon>
        <taxon>Burkholderiales</taxon>
        <taxon>Sphaerotilaceae</taxon>
        <taxon>Ideonella</taxon>
    </lineage>
</organism>
<dbReference type="InterPro" id="IPR001296">
    <property type="entry name" value="Glyco_trans_1"/>
</dbReference>
<dbReference type="PANTHER" id="PTHR12526:SF510">
    <property type="entry name" value="D-INOSITOL 3-PHOSPHATE GLYCOSYLTRANSFERASE"/>
    <property type="match status" value="1"/>
</dbReference>
<accession>A0ABN1KMP8</accession>
<keyword evidence="6" id="KW-1185">Reference proteome</keyword>
<dbReference type="Gene3D" id="3.40.50.2000">
    <property type="entry name" value="Glycogen Phosphorylase B"/>
    <property type="match status" value="2"/>
</dbReference>
<feature type="domain" description="Glycosyl transferase family 1" evidence="3">
    <location>
        <begin position="162"/>
        <end position="312"/>
    </location>
</feature>
<dbReference type="PANTHER" id="PTHR12526">
    <property type="entry name" value="GLYCOSYLTRANSFERASE"/>
    <property type="match status" value="1"/>
</dbReference>
<dbReference type="SUPFAM" id="SSF53756">
    <property type="entry name" value="UDP-Glycosyltransferase/glycogen phosphorylase"/>
    <property type="match status" value="1"/>
</dbReference>
<evidence type="ECO:0008006" key="7">
    <source>
        <dbReference type="Google" id="ProtNLM"/>
    </source>
</evidence>
<name>A0ABN1KMP8_9BURK</name>
<dbReference type="Pfam" id="PF13439">
    <property type="entry name" value="Glyco_transf_4"/>
    <property type="match status" value="1"/>
</dbReference>
<sequence>MRILHIVLSRGFAGSERSTAESCNAQCERHDVALVLRRDHRRNGASIRDHLDPRVQCFELPRFWFTRWHLGRVLRHWRPELVHGHLRRATRLIAQLKPPCASVSTLHIGVNGPHFLQMDGLVCNARWQVRQLPKSYTGQALKAHNSLTPHRRLSAEEIAGLRASWGVQPGELLVGGVGRLTDVKGWDTLIAAVRSRPELKQLKLVLFGLGAAEARLQAQAAGDARIQLLGFRADVKDCYQAFDVFVCPSRFEPLPRVVLEAMDAGTPVITSTADGCRELVEDHGGELFPIGDVPALAALLADHVARPRARHRPDLSAHDIAVSGQVMLGFYRELLARRDRQLLTEADAELAL</sequence>
<evidence type="ECO:0000313" key="6">
    <source>
        <dbReference type="Proteomes" id="UP001500279"/>
    </source>
</evidence>
<comment type="caution">
    <text evidence="5">The sequence shown here is derived from an EMBL/GenBank/DDBJ whole genome shotgun (WGS) entry which is preliminary data.</text>
</comment>
<proteinExistence type="predicted"/>
<dbReference type="CDD" id="cd03811">
    <property type="entry name" value="GT4_GT28_WabH-like"/>
    <property type="match status" value="1"/>
</dbReference>
<protein>
    <recommendedName>
        <fullName evidence="7">Glycosyltransferase</fullName>
    </recommendedName>
</protein>
<dbReference type="EMBL" id="BAAAEW010000052">
    <property type="protein sequence ID" value="GAA0771240.1"/>
    <property type="molecule type" value="Genomic_DNA"/>
</dbReference>
<evidence type="ECO:0000256" key="1">
    <source>
        <dbReference type="ARBA" id="ARBA00022676"/>
    </source>
</evidence>
<reference evidence="5 6" key="1">
    <citation type="journal article" date="2019" name="Int. J. Syst. Evol. Microbiol.">
        <title>The Global Catalogue of Microorganisms (GCM) 10K type strain sequencing project: providing services to taxonomists for standard genome sequencing and annotation.</title>
        <authorList>
            <consortium name="The Broad Institute Genomics Platform"/>
            <consortium name="The Broad Institute Genome Sequencing Center for Infectious Disease"/>
            <person name="Wu L."/>
            <person name="Ma J."/>
        </authorList>
    </citation>
    <scope>NUCLEOTIDE SEQUENCE [LARGE SCALE GENOMIC DNA]</scope>
    <source>
        <strain evidence="5 6">JCM 15503</strain>
    </source>
</reference>
<dbReference type="Proteomes" id="UP001500279">
    <property type="component" value="Unassembled WGS sequence"/>
</dbReference>
<dbReference type="RefSeq" id="WP_141286682.1">
    <property type="nucleotide sequence ID" value="NZ_BAAAEW010000052.1"/>
</dbReference>
<feature type="domain" description="Glycosyltransferase subfamily 4-like N-terminal" evidence="4">
    <location>
        <begin position="14"/>
        <end position="111"/>
    </location>
</feature>
<evidence type="ECO:0000256" key="2">
    <source>
        <dbReference type="ARBA" id="ARBA00022679"/>
    </source>
</evidence>
<dbReference type="Pfam" id="PF00534">
    <property type="entry name" value="Glycos_transf_1"/>
    <property type="match status" value="1"/>
</dbReference>
<keyword evidence="2" id="KW-0808">Transferase</keyword>
<evidence type="ECO:0000313" key="5">
    <source>
        <dbReference type="EMBL" id="GAA0771240.1"/>
    </source>
</evidence>
<gene>
    <name evidence="5" type="ORF">GCM10009107_63670</name>
</gene>
<dbReference type="InterPro" id="IPR028098">
    <property type="entry name" value="Glyco_trans_4-like_N"/>
</dbReference>